<evidence type="ECO:0000256" key="11">
    <source>
        <dbReference type="ARBA" id="ARBA00023229"/>
    </source>
</evidence>
<comment type="catalytic activity">
    <reaction evidence="13">
        <text>all-trans-nonaprenyl diphosphate + 4-hydroxybenzoate = 4-hydroxy-3-(all-trans-nonaprenyl)benzoate + diphosphate</text>
        <dbReference type="Rhea" id="RHEA:17709"/>
        <dbReference type="ChEBI" id="CHEBI:17879"/>
        <dbReference type="ChEBI" id="CHEBI:33019"/>
        <dbReference type="ChEBI" id="CHEBI:58391"/>
        <dbReference type="ChEBI" id="CHEBI:84502"/>
        <dbReference type="EC" id="2.5.1.39"/>
    </reaction>
    <physiologicalReaction direction="left-to-right" evidence="13">
        <dbReference type="Rhea" id="RHEA:17710"/>
    </physiologicalReaction>
</comment>
<dbReference type="FunFam" id="1.20.120.1780:FF:000001">
    <property type="entry name" value="4-hydroxybenzoate octaprenyltransferase"/>
    <property type="match status" value="1"/>
</dbReference>
<dbReference type="NCBIfam" id="TIGR01474">
    <property type="entry name" value="ubiA_proteo"/>
    <property type="match status" value="1"/>
</dbReference>
<evidence type="ECO:0000256" key="10">
    <source>
        <dbReference type="ARBA" id="ARBA00023136"/>
    </source>
</evidence>
<dbReference type="HAMAP" id="MF_01635">
    <property type="entry name" value="UbiA"/>
    <property type="match status" value="1"/>
</dbReference>
<dbReference type="Gene3D" id="1.20.120.1780">
    <property type="entry name" value="UbiA prenyltransferase"/>
    <property type="match status" value="1"/>
</dbReference>
<evidence type="ECO:0000256" key="8">
    <source>
        <dbReference type="ARBA" id="ARBA00022946"/>
    </source>
</evidence>
<evidence type="ECO:0000256" key="1">
    <source>
        <dbReference type="ARBA" id="ARBA00001946"/>
    </source>
</evidence>
<keyword evidence="7 15" id="KW-0999">Mitochondrion inner membrane</keyword>
<dbReference type="GO" id="GO:0006744">
    <property type="term" value="P:ubiquinone biosynthetic process"/>
    <property type="evidence" value="ECO:0007669"/>
    <property type="project" value="UniProtKB-UniRule"/>
</dbReference>
<keyword evidence="11 15" id="KW-0414">Isoprene biosynthesis</keyword>
<keyword evidence="9 15" id="KW-1133">Transmembrane helix</keyword>
<keyword evidence="15" id="KW-0496">Mitochondrion</keyword>
<evidence type="ECO:0000256" key="14">
    <source>
        <dbReference type="ARBA" id="ARBA00051182"/>
    </source>
</evidence>
<comment type="subcellular location">
    <subcellularLocation>
        <location evidence="2">Membrane</location>
        <topology evidence="2">Multi-pass membrane protein</topology>
    </subcellularLocation>
    <subcellularLocation>
        <location evidence="15">Mitochondrion inner membrane</location>
        <topology evidence="15">Multi-pass membrane protein</topology>
        <orientation evidence="15">Matrix side</orientation>
    </subcellularLocation>
</comment>
<dbReference type="OrthoDB" id="18170at2759"/>
<comment type="similarity">
    <text evidence="3 15">Belongs to the UbiA prenyltransferase family.</text>
</comment>
<evidence type="ECO:0000313" key="17">
    <source>
        <dbReference type="Proteomes" id="UP000789524"/>
    </source>
</evidence>
<sequence>MIGKCWYLEKFTPKLLLGKIGYRPCTRKSSFDRKFVQIITNVLNKYADSYFKFTEEMTEILLESIFGSNTDVRNNIFDVNKLLKYLRKSVDLHKNHADGSVVTLTSKRCLTLSLPGCFCKPGDQHRQKAVIETTTPKIVIDKIKVEKILPEEKIQSGLTLLYQEKITPYIRLARWDRPIGVYLLYWPCAWSISLASLSGTVPPIATAGTALLFLVGAGLMRGAGCTINDLWDRDVDAQVERTKDRPLVSGAISQRQAIGFLAMQLSLALGVLLQLNCYSVVLGASSLVLVIIYPLAKRFTNYPQLFLGATFNWGALLGYSAICGHLDLSVCLPLYISAMAWTVLYDTIYAHQDKQDDARLGIKSTALTFGDHTKQALTASLAVSLCGLTLAGVNAGLNGWYYMGLGVYMMHAGRQIYTLNPDNPADCADKFKSNSMVGLIILLGILAGGYQQYLDNRKKNQGKDTIDATRSCVFG</sequence>
<evidence type="ECO:0000256" key="9">
    <source>
        <dbReference type="ARBA" id="ARBA00022989"/>
    </source>
</evidence>
<keyword evidence="8" id="KW-0809">Transit peptide</keyword>
<evidence type="ECO:0000256" key="15">
    <source>
        <dbReference type="HAMAP-Rule" id="MF_03189"/>
    </source>
</evidence>
<dbReference type="GO" id="GO:0005743">
    <property type="term" value="C:mitochondrial inner membrane"/>
    <property type="evidence" value="ECO:0007669"/>
    <property type="project" value="UniProtKB-SubCell"/>
</dbReference>
<evidence type="ECO:0000256" key="7">
    <source>
        <dbReference type="ARBA" id="ARBA00022792"/>
    </source>
</evidence>
<keyword evidence="6 15" id="KW-0812">Transmembrane</keyword>
<proteinExistence type="inferred from homology"/>
<comment type="caution">
    <text evidence="16">The sequence shown here is derived from an EMBL/GenBank/DDBJ whole genome shotgun (WGS) entry which is preliminary data.</text>
</comment>
<comment type="catalytic activity">
    <reaction evidence="12">
        <text>all-trans-decaprenyl diphosphate + 4-hydroxybenzoate = 4-hydroxy-3-(all-trans-decaprenyl)benzoate + diphosphate</text>
        <dbReference type="Rhea" id="RHEA:44564"/>
        <dbReference type="ChEBI" id="CHEBI:17879"/>
        <dbReference type="ChEBI" id="CHEBI:33019"/>
        <dbReference type="ChEBI" id="CHEBI:60721"/>
        <dbReference type="ChEBI" id="CHEBI:84503"/>
        <dbReference type="EC" id="2.5.1.39"/>
    </reaction>
    <physiologicalReaction direction="left-to-right" evidence="12">
        <dbReference type="Rhea" id="RHEA:44565"/>
    </physiologicalReaction>
</comment>
<keyword evidence="10 15" id="KW-0472">Membrane</keyword>
<dbReference type="FunFam" id="1.10.357.140:FF:000003">
    <property type="entry name" value="4-hydroxybenzoate polyprenyltransferase, mitochondrial"/>
    <property type="match status" value="1"/>
</dbReference>
<keyword evidence="4 15" id="KW-0808">Transferase</keyword>
<evidence type="ECO:0000313" key="16">
    <source>
        <dbReference type="EMBL" id="CAG9577509.1"/>
    </source>
</evidence>
<organism evidence="16 17">
    <name type="scientific">Danaus chrysippus</name>
    <name type="common">African queen</name>
    <dbReference type="NCBI Taxonomy" id="151541"/>
    <lineage>
        <taxon>Eukaryota</taxon>
        <taxon>Metazoa</taxon>
        <taxon>Ecdysozoa</taxon>
        <taxon>Arthropoda</taxon>
        <taxon>Hexapoda</taxon>
        <taxon>Insecta</taxon>
        <taxon>Pterygota</taxon>
        <taxon>Neoptera</taxon>
        <taxon>Endopterygota</taxon>
        <taxon>Lepidoptera</taxon>
        <taxon>Glossata</taxon>
        <taxon>Ditrysia</taxon>
        <taxon>Papilionoidea</taxon>
        <taxon>Nymphalidae</taxon>
        <taxon>Danainae</taxon>
        <taxon>Danaini</taxon>
        <taxon>Danaina</taxon>
        <taxon>Danaus</taxon>
        <taxon>Anosia</taxon>
    </lineage>
</organism>
<dbReference type="Gene3D" id="1.10.357.140">
    <property type="entry name" value="UbiA prenyltransferase"/>
    <property type="match status" value="1"/>
</dbReference>
<dbReference type="InterPro" id="IPR000537">
    <property type="entry name" value="UbiA_prenyltransferase"/>
</dbReference>
<feature type="transmembrane region" description="Helical" evidence="15">
    <location>
        <begin position="381"/>
        <end position="403"/>
    </location>
</feature>
<protein>
    <recommendedName>
        <fullName evidence="15">4-hydroxybenzoate polyprenyltransferase, mitochondrial</fullName>
        <shortName evidence="15">4-HB polyprenyltransferase</shortName>
        <ecNumber evidence="15">2.5.1.39</ecNumber>
    </recommendedName>
    <alternativeName>
        <fullName evidence="15">Para-hydroxybenzoate--polyprenyltransferase</fullName>
        <shortName evidence="15">PHB:PPT</shortName>
        <shortName evidence="15">PHB:polyprenyltransferase</shortName>
    </alternativeName>
</protein>
<evidence type="ECO:0000256" key="5">
    <source>
        <dbReference type="ARBA" id="ARBA00022688"/>
    </source>
</evidence>
<dbReference type="InterPro" id="IPR006370">
    <property type="entry name" value="HB_polyprenyltransferase-like"/>
</dbReference>
<evidence type="ECO:0000256" key="13">
    <source>
        <dbReference type="ARBA" id="ARBA00050454"/>
    </source>
</evidence>
<comment type="catalytic activity">
    <reaction evidence="14">
        <text>an all-trans-polyprenyl diphosphate + 4-hydroxybenzoate = a 4-hydroxy-3-(all-trans-polyprenyl)benzoate + diphosphate</text>
        <dbReference type="Rhea" id="RHEA:44504"/>
        <dbReference type="Rhea" id="RHEA-COMP:9514"/>
        <dbReference type="Rhea" id="RHEA-COMP:9564"/>
        <dbReference type="ChEBI" id="CHEBI:17879"/>
        <dbReference type="ChEBI" id="CHEBI:33019"/>
        <dbReference type="ChEBI" id="CHEBI:58914"/>
        <dbReference type="ChEBI" id="CHEBI:78396"/>
        <dbReference type="EC" id="2.5.1.39"/>
    </reaction>
    <physiologicalReaction direction="left-to-right" evidence="14">
        <dbReference type="Rhea" id="RHEA:44505"/>
    </physiologicalReaction>
</comment>
<evidence type="ECO:0000256" key="3">
    <source>
        <dbReference type="ARBA" id="ARBA00005985"/>
    </source>
</evidence>
<reference evidence="16" key="1">
    <citation type="submission" date="2021-09" db="EMBL/GenBank/DDBJ databases">
        <authorList>
            <person name="Martin H S."/>
        </authorList>
    </citation>
    <scope>NUCLEOTIDE SEQUENCE</scope>
</reference>
<comment type="function">
    <text evidence="15">Catalyzes the prenylation of para-hydroxybenzoate (PHB) with an all-trans polyprenyl group. Mediates the second step in the final reaction sequence of coenzyme Q (CoQ) biosynthesis, which is the condensation of the polyisoprenoid side chain with PHB, generating the first membrane-bound Q intermediate.</text>
</comment>
<name>A0A8J2R165_9NEOP</name>
<dbReference type="Proteomes" id="UP000789524">
    <property type="component" value="Unassembled WGS sequence"/>
</dbReference>
<dbReference type="EC" id="2.5.1.39" evidence="15"/>
<feature type="transmembrane region" description="Helical" evidence="15">
    <location>
        <begin position="265"/>
        <end position="296"/>
    </location>
</feature>
<feature type="transmembrane region" description="Helical" evidence="15">
    <location>
        <begin position="436"/>
        <end position="454"/>
    </location>
</feature>
<evidence type="ECO:0000256" key="12">
    <source>
        <dbReference type="ARBA" id="ARBA00049890"/>
    </source>
</evidence>
<dbReference type="PANTHER" id="PTHR11048">
    <property type="entry name" value="PRENYLTRANSFERASES"/>
    <property type="match status" value="1"/>
</dbReference>
<comment type="pathway">
    <text evidence="15">Cofactor biosynthesis; ubiquinone biosynthesis.</text>
</comment>
<dbReference type="InterPro" id="IPR044878">
    <property type="entry name" value="UbiA_sf"/>
</dbReference>
<comment type="cofactor">
    <cofactor evidence="1 15">
        <name>Mg(2+)</name>
        <dbReference type="ChEBI" id="CHEBI:18420"/>
    </cofactor>
</comment>
<dbReference type="UniPathway" id="UPA00232"/>
<dbReference type="EMBL" id="CAKASE010000076">
    <property type="protein sequence ID" value="CAG9577509.1"/>
    <property type="molecule type" value="Genomic_DNA"/>
</dbReference>
<accession>A0A8J2R165</accession>
<keyword evidence="17" id="KW-1185">Reference proteome</keyword>
<evidence type="ECO:0000256" key="2">
    <source>
        <dbReference type="ARBA" id="ARBA00004141"/>
    </source>
</evidence>
<dbReference type="AlphaFoldDB" id="A0A8J2R165"/>
<dbReference type="CDD" id="cd13959">
    <property type="entry name" value="PT_UbiA_COQ2"/>
    <property type="match status" value="1"/>
</dbReference>
<keyword evidence="5 15" id="KW-0831">Ubiquinone biosynthesis</keyword>
<evidence type="ECO:0000256" key="6">
    <source>
        <dbReference type="ARBA" id="ARBA00022692"/>
    </source>
</evidence>
<dbReference type="Pfam" id="PF01040">
    <property type="entry name" value="UbiA"/>
    <property type="match status" value="1"/>
</dbReference>
<dbReference type="GO" id="GO:0008412">
    <property type="term" value="F:4-hydroxybenzoate polyprenyltransferase activity"/>
    <property type="evidence" value="ECO:0007669"/>
    <property type="project" value="UniProtKB-EC"/>
</dbReference>
<dbReference type="InterPro" id="IPR039653">
    <property type="entry name" value="Prenyltransferase"/>
</dbReference>
<gene>
    <name evidence="15" type="primary">coq2</name>
    <name evidence="16" type="ORF">DCHRY22_LOCUS12330</name>
</gene>
<evidence type="ECO:0000256" key="4">
    <source>
        <dbReference type="ARBA" id="ARBA00022679"/>
    </source>
</evidence>
<dbReference type="GO" id="GO:0008299">
    <property type="term" value="P:isoprenoid biosynthetic process"/>
    <property type="evidence" value="ECO:0007669"/>
    <property type="project" value="UniProtKB-UniRule"/>
</dbReference>
<dbReference type="PANTHER" id="PTHR11048:SF28">
    <property type="entry name" value="4-HYDROXYBENZOATE POLYPRENYLTRANSFERASE, MITOCHONDRIAL"/>
    <property type="match status" value="1"/>
</dbReference>